<feature type="region of interest" description="Disordered" evidence="1">
    <location>
        <begin position="17"/>
        <end position="108"/>
    </location>
</feature>
<feature type="compositionally biased region" description="Low complexity" evidence="1">
    <location>
        <begin position="18"/>
        <end position="48"/>
    </location>
</feature>
<dbReference type="AlphaFoldDB" id="A0AAE0VBF3"/>
<protein>
    <submittedName>
        <fullName evidence="2">Uncharacterized protein</fullName>
    </submittedName>
</protein>
<dbReference type="EMBL" id="JAUCMX010000004">
    <property type="protein sequence ID" value="KAK3548180.1"/>
    <property type="molecule type" value="Genomic_DNA"/>
</dbReference>
<sequence>MGYDLILNRLKRESLAISTGDTFSSSSRSTAMDSMESLSSHSSEQNLSKPSSCTPYKEKVCFPSSVSFSGPRGRDSASREDAGRADGDSEDSYSSPALRKTHRNVTQSCGAALRSDRLGCVPAPSLPSLHGTDGTKTGPQFILYQY</sequence>
<evidence type="ECO:0000313" key="3">
    <source>
        <dbReference type="Proteomes" id="UP001274896"/>
    </source>
</evidence>
<keyword evidence="3" id="KW-1185">Reference proteome</keyword>
<feature type="compositionally biased region" description="Basic and acidic residues" evidence="1">
    <location>
        <begin position="72"/>
        <end position="87"/>
    </location>
</feature>
<reference evidence="2" key="1">
    <citation type="submission" date="2023-06" db="EMBL/GenBank/DDBJ databases">
        <title>Male Hemibagrus guttatus genome.</title>
        <authorList>
            <person name="Bian C."/>
        </authorList>
    </citation>
    <scope>NUCLEOTIDE SEQUENCE</scope>
    <source>
        <strain evidence="2">Male_cb2023</strain>
        <tissue evidence="2">Muscle</tissue>
    </source>
</reference>
<dbReference type="Proteomes" id="UP001274896">
    <property type="component" value="Unassembled WGS sequence"/>
</dbReference>
<proteinExistence type="predicted"/>
<gene>
    <name evidence="2" type="ORF">QTP70_005200</name>
</gene>
<evidence type="ECO:0000313" key="2">
    <source>
        <dbReference type="EMBL" id="KAK3548180.1"/>
    </source>
</evidence>
<organism evidence="2 3">
    <name type="scientific">Hemibagrus guttatus</name>
    <dbReference type="NCBI Taxonomy" id="175788"/>
    <lineage>
        <taxon>Eukaryota</taxon>
        <taxon>Metazoa</taxon>
        <taxon>Chordata</taxon>
        <taxon>Craniata</taxon>
        <taxon>Vertebrata</taxon>
        <taxon>Euteleostomi</taxon>
        <taxon>Actinopterygii</taxon>
        <taxon>Neopterygii</taxon>
        <taxon>Teleostei</taxon>
        <taxon>Ostariophysi</taxon>
        <taxon>Siluriformes</taxon>
        <taxon>Bagridae</taxon>
        <taxon>Hemibagrus</taxon>
    </lineage>
</organism>
<comment type="caution">
    <text evidence="2">The sequence shown here is derived from an EMBL/GenBank/DDBJ whole genome shotgun (WGS) entry which is preliminary data.</text>
</comment>
<evidence type="ECO:0000256" key="1">
    <source>
        <dbReference type="SAM" id="MobiDB-lite"/>
    </source>
</evidence>
<name>A0AAE0VBF3_9TELE</name>
<accession>A0AAE0VBF3</accession>